<dbReference type="GO" id="GO:0006457">
    <property type="term" value="P:protein folding"/>
    <property type="evidence" value="ECO:0007669"/>
    <property type="project" value="TreeGrafter"/>
</dbReference>
<dbReference type="Pfam" id="PF18972">
    <property type="entry name" value="Wheel"/>
    <property type="match status" value="1"/>
</dbReference>
<keyword evidence="1" id="KW-0677">Repeat</keyword>
<keyword evidence="2" id="KW-0802">TPR repeat</keyword>
<feature type="region of interest" description="Disordered" evidence="4">
    <location>
        <begin position="1"/>
        <end position="69"/>
    </location>
</feature>
<dbReference type="CDD" id="cd21381">
    <property type="entry name" value="CTWD_TTC4"/>
    <property type="match status" value="1"/>
</dbReference>
<dbReference type="GO" id="GO:0051879">
    <property type="term" value="F:Hsp90 protein binding"/>
    <property type="evidence" value="ECO:0007669"/>
    <property type="project" value="InterPro"/>
</dbReference>
<feature type="domain" description="Cns1/TTC4 wheel" evidence="5">
    <location>
        <begin position="320"/>
        <end position="430"/>
    </location>
</feature>
<proteinExistence type="inferred from homology"/>
<dbReference type="EMBL" id="WNWQ01000020">
    <property type="protein sequence ID" value="KAE9984137.1"/>
    <property type="molecule type" value="Genomic_DNA"/>
</dbReference>
<protein>
    <recommendedName>
        <fullName evidence="5">Cns1/TTC4 wheel domain-containing protein</fullName>
    </recommendedName>
</protein>
<dbReference type="EMBL" id="WNWR01000037">
    <property type="protein sequence ID" value="KAE9993130.1"/>
    <property type="molecule type" value="Genomic_DNA"/>
</dbReference>
<reference evidence="8 10" key="1">
    <citation type="submission" date="2019-07" db="EMBL/GenBank/DDBJ databases">
        <title>Venturia inaequalis Genome Resource.</title>
        <authorList>
            <person name="Lichtner F.J."/>
        </authorList>
    </citation>
    <scope>NUCLEOTIDE SEQUENCE [LARGE SCALE GENOMIC DNA]</scope>
    <source>
        <strain evidence="6 9">120213</strain>
        <strain evidence="7">Bline_iso_100314</strain>
        <strain evidence="8 10">DMI_063113</strain>
    </source>
</reference>
<dbReference type="InterPro" id="IPR011990">
    <property type="entry name" value="TPR-like_helical_dom_sf"/>
</dbReference>
<dbReference type="GO" id="GO:0005829">
    <property type="term" value="C:cytosol"/>
    <property type="evidence" value="ECO:0007669"/>
    <property type="project" value="TreeGrafter"/>
</dbReference>
<dbReference type="InterPro" id="IPR044059">
    <property type="entry name" value="Csn1/TTC4_wheel"/>
</dbReference>
<accession>A0A8H3ZB96</accession>
<dbReference type="Proteomes" id="UP000433883">
    <property type="component" value="Unassembled WGS sequence"/>
</dbReference>
<evidence type="ECO:0000256" key="4">
    <source>
        <dbReference type="SAM" id="MobiDB-lite"/>
    </source>
</evidence>
<dbReference type="EMBL" id="WNWS01001349">
    <property type="protein sequence ID" value="KAE9961856.1"/>
    <property type="molecule type" value="Genomic_DNA"/>
</dbReference>
<dbReference type="PANTHER" id="PTHR46035:SF1">
    <property type="entry name" value="TETRATRICOPEPTIDE REPEAT PROTEIN 4"/>
    <property type="match status" value="1"/>
</dbReference>
<organism evidence="8 10">
    <name type="scientific">Venturia inaequalis</name>
    <name type="common">Apple scab fungus</name>
    <dbReference type="NCBI Taxonomy" id="5025"/>
    <lineage>
        <taxon>Eukaryota</taxon>
        <taxon>Fungi</taxon>
        <taxon>Dikarya</taxon>
        <taxon>Ascomycota</taxon>
        <taxon>Pezizomycotina</taxon>
        <taxon>Dothideomycetes</taxon>
        <taxon>Pleosporomycetidae</taxon>
        <taxon>Venturiales</taxon>
        <taxon>Venturiaceae</taxon>
        <taxon>Venturia</taxon>
    </lineage>
</organism>
<dbReference type="FunFam" id="1.25.40.10:FF:000611">
    <property type="entry name" value="TPR repeat protein"/>
    <property type="match status" value="1"/>
</dbReference>
<evidence type="ECO:0000256" key="3">
    <source>
        <dbReference type="ARBA" id="ARBA00023602"/>
    </source>
</evidence>
<name>A0A8H3ZB96_VENIN</name>
<gene>
    <name evidence="7" type="ORF">BLS_003035</name>
    <name evidence="8" type="ORF">EG327_006309</name>
    <name evidence="6" type="ORF">EG328_001445</name>
</gene>
<comment type="similarity">
    <text evidence="3">Belongs to the TTC4 family.</text>
</comment>
<dbReference type="GO" id="GO:0030544">
    <property type="term" value="F:Hsp70 protein binding"/>
    <property type="evidence" value="ECO:0007669"/>
    <property type="project" value="TreeGrafter"/>
</dbReference>
<dbReference type="AlphaFoldDB" id="A0A8H3ZB96"/>
<evidence type="ECO:0000313" key="8">
    <source>
        <dbReference type="EMBL" id="KAE9993130.1"/>
    </source>
</evidence>
<feature type="compositionally biased region" description="Pro residues" evidence="4">
    <location>
        <begin position="21"/>
        <end position="31"/>
    </location>
</feature>
<evidence type="ECO:0000259" key="5">
    <source>
        <dbReference type="Pfam" id="PF18972"/>
    </source>
</evidence>
<dbReference type="SUPFAM" id="SSF48452">
    <property type="entry name" value="TPR-like"/>
    <property type="match status" value="1"/>
</dbReference>
<keyword evidence="10" id="KW-1185">Reference proteome</keyword>
<evidence type="ECO:0000313" key="9">
    <source>
        <dbReference type="Proteomes" id="UP000447873"/>
    </source>
</evidence>
<sequence length="439" mass="48955">MSRIEELPDDFDEKLQLNKAPPGPAPPPAPAAAPDFIDQILAANPFPSKPHEKPSGDGSGPALPPAMEGLRGHTVDEVYKMINRTPLFMTTLDETDGEGGENVELEAIKALMHEGTTAEIAGNFREQGNEQAKAKRWRDAKSFYDQALTALKNPKRKFEAEEGETDLDAVEIDVEAEAQKESQLEEACYVNRALCNLELKNYRSCTLDCAAALRINPQNAKAFFRSSSACLAIDKIPEAEDACLHGLAIEPTNIAFKILSDKIQKHKVHLAAMEAKRQERSERIAAEERILKEAIKMRGIPTKTTSRPPETEDAVMKLEDPLDAQSMLSIPTIFLYPAHLQSDFIKAFEENQTITDHLSYILPLPWDQPREYRSANVECYMETITGGLIKAGKKIPLLKILTSGKTELVDRMLRVYILPKDKVAPWIEEWKAKKGRNVA</sequence>
<dbReference type="PANTHER" id="PTHR46035">
    <property type="entry name" value="TETRATRICOPEPTIDE REPEAT PROTEIN 4"/>
    <property type="match status" value="1"/>
</dbReference>
<dbReference type="Proteomes" id="UP000490939">
    <property type="component" value="Unassembled WGS sequence"/>
</dbReference>
<dbReference type="Proteomes" id="UP000447873">
    <property type="component" value="Unassembled WGS sequence"/>
</dbReference>
<evidence type="ECO:0000256" key="2">
    <source>
        <dbReference type="ARBA" id="ARBA00022803"/>
    </source>
</evidence>
<evidence type="ECO:0000256" key="1">
    <source>
        <dbReference type="ARBA" id="ARBA00022737"/>
    </source>
</evidence>
<evidence type="ECO:0000313" key="7">
    <source>
        <dbReference type="EMBL" id="KAE9984137.1"/>
    </source>
</evidence>
<dbReference type="Gene3D" id="1.25.40.10">
    <property type="entry name" value="Tetratricopeptide repeat domain"/>
    <property type="match status" value="1"/>
</dbReference>
<comment type="caution">
    <text evidence="8">The sequence shown here is derived from an EMBL/GenBank/DDBJ whole genome shotgun (WGS) entry which is preliminary data.</text>
</comment>
<evidence type="ECO:0000313" key="10">
    <source>
        <dbReference type="Proteomes" id="UP000490939"/>
    </source>
</evidence>
<evidence type="ECO:0000313" key="6">
    <source>
        <dbReference type="EMBL" id="KAE9961856.1"/>
    </source>
</evidence>
<dbReference type="InterPro" id="IPR019734">
    <property type="entry name" value="TPR_rpt"/>
</dbReference>
<dbReference type="GO" id="GO:0005634">
    <property type="term" value="C:nucleus"/>
    <property type="evidence" value="ECO:0007669"/>
    <property type="project" value="TreeGrafter"/>
</dbReference>
<dbReference type="SMART" id="SM00028">
    <property type="entry name" value="TPR"/>
    <property type="match status" value="3"/>
</dbReference>